<feature type="region of interest" description="Disordered" evidence="1">
    <location>
        <begin position="1"/>
        <end position="41"/>
    </location>
</feature>
<comment type="caution">
    <text evidence="2">The sequence shown here is derived from an EMBL/GenBank/DDBJ whole genome shotgun (WGS) entry which is preliminary data.</text>
</comment>
<organism evidence="2 3">
    <name type="scientific">Penicillium nordicum</name>
    <dbReference type="NCBI Taxonomy" id="229535"/>
    <lineage>
        <taxon>Eukaryota</taxon>
        <taxon>Fungi</taxon>
        <taxon>Dikarya</taxon>
        <taxon>Ascomycota</taxon>
        <taxon>Pezizomycotina</taxon>
        <taxon>Eurotiomycetes</taxon>
        <taxon>Eurotiomycetidae</taxon>
        <taxon>Eurotiales</taxon>
        <taxon>Aspergillaceae</taxon>
        <taxon>Penicillium</taxon>
    </lineage>
</organism>
<proteinExistence type="predicted"/>
<accession>A0A0M9WG20</accession>
<dbReference type="AlphaFoldDB" id="A0A0M9WG20"/>
<evidence type="ECO:0000256" key="1">
    <source>
        <dbReference type="SAM" id="MobiDB-lite"/>
    </source>
</evidence>
<evidence type="ECO:0000313" key="3">
    <source>
        <dbReference type="Proteomes" id="UP000037696"/>
    </source>
</evidence>
<feature type="region of interest" description="Disordered" evidence="1">
    <location>
        <begin position="62"/>
        <end position="83"/>
    </location>
</feature>
<sequence length="83" mass="9107">MCNVDPEWCGEGRKKKRERNGGRKGYLYPSSGLGKQGNCGGRRVSTQKGRCLLGKEAKQNTKSLVYHTPKATLSSKKSHAALK</sequence>
<dbReference type="Proteomes" id="UP000037696">
    <property type="component" value="Unassembled WGS sequence"/>
</dbReference>
<reference evidence="2 3" key="1">
    <citation type="submission" date="2015-08" db="EMBL/GenBank/DDBJ databases">
        <title>Genome sequencing of Penicillium nordicum.</title>
        <authorList>
            <person name="Nguyen H.D."/>
            <person name="Seifert K.A."/>
        </authorList>
    </citation>
    <scope>NUCLEOTIDE SEQUENCE [LARGE SCALE GENOMIC DNA]</scope>
    <source>
        <strain evidence="2 3">DAOMC 185683</strain>
    </source>
</reference>
<dbReference type="EMBL" id="LHQQ01000081">
    <property type="protein sequence ID" value="KOS43425.1"/>
    <property type="molecule type" value="Genomic_DNA"/>
</dbReference>
<keyword evidence="3" id="KW-1185">Reference proteome</keyword>
<name>A0A0M9WG20_9EURO</name>
<protein>
    <submittedName>
        <fullName evidence="2">Uncharacterized protein</fullName>
    </submittedName>
</protein>
<gene>
    <name evidence="2" type="ORF">ACN38_g5658</name>
</gene>
<evidence type="ECO:0000313" key="2">
    <source>
        <dbReference type="EMBL" id="KOS43425.1"/>
    </source>
</evidence>